<evidence type="ECO:0000256" key="3">
    <source>
        <dbReference type="ARBA" id="ARBA00012552"/>
    </source>
</evidence>
<comment type="subcellular location">
    <subcellularLocation>
        <location evidence="1">Nucleus</location>
        <location evidence="1">Nucleolus</location>
    </subcellularLocation>
</comment>
<dbReference type="Proteomes" id="UP000311382">
    <property type="component" value="Unassembled WGS sequence"/>
</dbReference>
<dbReference type="PROSITE" id="PS00039">
    <property type="entry name" value="DEAD_ATP_HELICASE"/>
    <property type="match status" value="1"/>
</dbReference>
<comment type="similarity">
    <text evidence="2">Belongs to the DEAD box helicase family. DDX5/DBP2 subfamily.</text>
</comment>
<dbReference type="CDD" id="cd18787">
    <property type="entry name" value="SF2_C_DEAD"/>
    <property type="match status" value="1"/>
</dbReference>
<feature type="non-terminal residue" evidence="18">
    <location>
        <position position="1"/>
    </location>
</feature>
<evidence type="ECO:0000256" key="6">
    <source>
        <dbReference type="ARBA" id="ARBA00022741"/>
    </source>
</evidence>
<keyword evidence="8 13" id="KW-0347">Helicase</keyword>
<keyword evidence="5" id="KW-0698">rRNA processing</keyword>
<feature type="region of interest" description="Disordered" evidence="14">
    <location>
        <begin position="1"/>
        <end position="32"/>
    </location>
</feature>
<dbReference type="EMBL" id="SOZI01000012">
    <property type="protein sequence ID" value="TNY23355.1"/>
    <property type="molecule type" value="Genomic_DNA"/>
</dbReference>
<keyword evidence="10" id="KW-0539">Nucleus</keyword>
<protein>
    <recommendedName>
        <fullName evidence="3">RNA helicase</fullName>
        <ecNumber evidence="3">3.6.4.13</ecNumber>
    </recommendedName>
</protein>
<evidence type="ECO:0000313" key="19">
    <source>
        <dbReference type="Proteomes" id="UP000311382"/>
    </source>
</evidence>
<evidence type="ECO:0000259" key="17">
    <source>
        <dbReference type="PROSITE" id="PS51195"/>
    </source>
</evidence>
<dbReference type="InterPro" id="IPR014014">
    <property type="entry name" value="RNA_helicase_DEAD_Q_motif"/>
</dbReference>
<dbReference type="SMART" id="SM00490">
    <property type="entry name" value="HELICc"/>
    <property type="match status" value="1"/>
</dbReference>
<evidence type="ECO:0000259" key="16">
    <source>
        <dbReference type="PROSITE" id="PS51194"/>
    </source>
</evidence>
<organism evidence="18 19">
    <name type="scientific">Rhodotorula diobovata</name>
    <dbReference type="NCBI Taxonomy" id="5288"/>
    <lineage>
        <taxon>Eukaryota</taxon>
        <taxon>Fungi</taxon>
        <taxon>Dikarya</taxon>
        <taxon>Basidiomycota</taxon>
        <taxon>Pucciniomycotina</taxon>
        <taxon>Microbotryomycetes</taxon>
        <taxon>Sporidiobolales</taxon>
        <taxon>Sporidiobolaceae</taxon>
        <taxon>Rhodotorula</taxon>
    </lineage>
</organism>
<dbReference type="GO" id="GO:0016787">
    <property type="term" value="F:hydrolase activity"/>
    <property type="evidence" value="ECO:0007669"/>
    <property type="project" value="UniProtKB-KW"/>
</dbReference>
<feature type="domain" description="Helicase ATP-binding" evidence="15">
    <location>
        <begin position="144"/>
        <end position="319"/>
    </location>
</feature>
<evidence type="ECO:0000256" key="8">
    <source>
        <dbReference type="ARBA" id="ARBA00022806"/>
    </source>
</evidence>
<dbReference type="InterPro" id="IPR000629">
    <property type="entry name" value="RNA-helicase_DEAD-box_CS"/>
</dbReference>
<evidence type="ECO:0000256" key="2">
    <source>
        <dbReference type="ARBA" id="ARBA00009334"/>
    </source>
</evidence>
<keyword evidence="19" id="KW-1185">Reference proteome</keyword>
<dbReference type="GO" id="GO:0005524">
    <property type="term" value="F:ATP binding"/>
    <property type="evidence" value="ECO:0007669"/>
    <property type="project" value="UniProtKB-KW"/>
</dbReference>
<feature type="region of interest" description="Disordered" evidence="14">
    <location>
        <begin position="502"/>
        <end position="687"/>
    </location>
</feature>
<dbReference type="SUPFAM" id="SSF52540">
    <property type="entry name" value="P-loop containing nucleoside triphosphate hydrolases"/>
    <property type="match status" value="1"/>
</dbReference>
<evidence type="ECO:0000256" key="12">
    <source>
        <dbReference type="PROSITE-ProRule" id="PRU00552"/>
    </source>
</evidence>
<comment type="caution">
    <text evidence="18">The sequence shown here is derived from an EMBL/GenBank/DDBJ whole genome shotgun (WGS) entry which is preliminary data.</text>
</comment>
<dbReference type="PROSITE" id="PS51194">
    <property type="entry name" value="HELICASE_CTER"/>
    <property type="match status" value="1"/>
</dbReference>
<evidence type="ECO:0000256" key="7">
    <source>
        <dbReference type="ARBA" id="ARBA00022801"/>
    </source>
</evidence>
<name>A0A5C5G336_9BASI</name>
<evidence type="ECO:0000256" key="10">
    <source>
        <dbReference type="ARBA" id="ARBA00023242"/>
    </source>
</evidence>
<evidence type="ECO:0000256" key="9">
    <source>
        <dbReference type="ARBA" id="ARBA00022840"/>
    </source>
</evidence>
<evidence type="ECO:0000256" key="5">
    <source>
        <dbReference type="ARBA" id="ARBA00022552"/>
    </source>
</evidence>
<evidence type="ECO:0000256" key="13">
    <source>
        <dbReference type="RuleBase" id="RU000492"/>
    </source>
</evidence>
<evidence type="ECO:0000256" key="11">
    <source>
        <dbReference type="ARBA" id="ARBA00037449"/>
    </source>
</evidence>
<evidence type="ECO:0000256" key="14">
    <source>
        <dbReference type="SAM" id="MobiDB-lite"/>
    </source>
</evidence>
<reference evidence="18 19" key="1">
    <citation type="submission" date="2019-03" db="EMBL/GenBank/DDBJ databases">
        <title>Rhodosporidium diobovatum UCD-FST 08-225 genome sequencing, assembly, and annotation.</title>
        <authorList>
            <person name="Fakankun I.U."/>
            <person name="Fristensky B."/>
            <person name="Levin D.B."/>
        </authorList>
    </citation>
    <scope>NUCLEOTIDE SEQUENCE [LARGE SCALE GENOMIC DNA]</scope>
    <source>
        <strain evidence="18 19">UCD-FST 08-225</strain>
    </source>
</reference>
<dbReference type="GO" id="GO:0003676">
    <property type="term" value="F:nucleic acid binding"/>
    <property type="evidence" value="ECO:0007669"/>
    <property type="project" value="InterPro"/>
</dbReference>
<accession>A0A5C5G336</accession>
<dbReference type="Pfam" id="PF00271">
    <property type="entry name" value="Helicase_C"/>
    <property type="match status" value="1"/>
</dbReference>
<dbReference type="PANTHER" id="PTHR47958">
    <property type="entry name" value="ATP-DEPENDENT RNA HELICASE DBP3"/>
    <property type="match status" value="1"/>
</dbReference>
<gene>
    <name evidence="18" type="ORF">DMC30DRAFT_425290</name>
</gene>
<dbReference type="EC" id="3.6.4.13" evidence="3"/>
<dbReference type="Gene3D" id="3.40.50.300">
    <property type="entry name" value="P-loop containing nucleotide triphosphate hydrolases"/>
    <property type="match status" value="2"/>
</dbReference>
<evidence type="ECO:0000256" key="1">
    <source>
        <dbReference type="ARBA" id="ARBA00004604"/>
    </source>
</evidence>
<feature type="compositionally biased region" description="Low complexity" evidence="14">
    <location>
        <begin position="652"/>
        <end position="666"/>
    </location>
</feature>
<dbReference type="STRING" id="5288.A0A5C5G336"/>
<dbReference type="InterPro" id="IPR014001">
    <property type="entry name" value="Helicase_ATP-bd"/>
</dbReference>
<dbReference type="PROSITE" id="PS51192">
    <property type="entry name" value="HELICASE_ATP_BIND_1"/>
    <property type="match status" value="1"/>
</dbReference>
<evidence type="ECO:0000256" key="4">
    <source>
        <dbReference type="ARBA" id="ARBA00022517"/>
    </source>
</evidence>
<dbReference type="PROSITE" id="PS51195">
    <property type="entry name" value="Q_MOTIF"/>
    <property type="match status" value="1"/>
</dbReference>
<dbReference type="AlphaFoldDB" id="A0A5C5G336"/>
<evidence type="ECO:0000313" key="18">
    <source>
        <dbReference type="EMBL" id="TNY23355.1"/>
    </source>
</evidence>
<feature type="compositionally biased region" description="Polar residues" evidence="14">
    <location>
        <begin position="515"/>
        <end position="525"/>
    </location>
</feature>
<proteinExistence type="inferred from homology"/>
<keyword evidence="4" id="KW-0690">Ribosome biogenesis</keyword>
<dbReference type="InterPro" id="IPR027417">
    <property type="entry name" value="P-loop_NTPase"/>
</dbReference>
<dbReference type="Pfam" id="PF00270">
    <property type="entry name" value="DEAD"/>
    <property type="match status" value="1"/>
</dbReference>
<keyword evidence="6 13" id="KW-0547">Nucleotide-binding</keyword>
<feature type="compositionally biased region" description="Gly residues" evidence="14">
    <location>
        <begin position="22"/>
        <end position="31"/>
    </location>
</feature>
<dbReference type="CDD" id="cd00268">
    <property type="entry name" value="DEADc"/>
    <property type="match status" value="1"/>
</dbReference>
<feature type="short sequence motif" description="Q motif" evidence="12">
    <location>
        <begin position="113"/>
        <end position="141"/>
    </location>
</feature>
<dbReference type="InterPro" id="IPR044742">
    <property type="entry name" value="DEAD/DEAH_RhlB"/>
</dbReference>
<feature type="domain" description="DEAD-box RNA helicase Q" evidence="17">
    <location>
        <begin position="113"/>
        <end position="141"/>
    </location>
</feature>
<evidence type="ECO:0000259" key="15">
    <source>
        <dbReference type="PROSITE" id="PS51192"/>
    </source>
</evidence>
<feature type="compositionally biased region" description="Gly residues" evidence="14">
    <location>
        <begin position="1"/>
        <end position="16"/>
    </location>
</feature>
<sequence length="747" mass="77979">GNDGGWGGPLQGGGRGFDGDGQQYGGGGPGFGEARRIGYVGGGGDGSGSMGGRGAGGYSGLPSIDFARVKLPPFEKDFFTPHSATVSRPQHEVDEWRALKKITVCGEAPRPAHTWIECQLSDPVAEYIREKRFREPTPIQSQGLPMACSGRDLIAISETGSGKTLAYAIPMNAHVLAQPAATAATGPIAIVLAPTRELVTQILRECNELNKNTNIKCAACYGGRPKWEQLSSIHQGVDVLVATPGRLIEFLSTGDVRLERVTYLVLDEADRMINEGFEEELRQIMSVVRPDRQVLMFSATWPTEVRELAKLYVKDAARVTVGADEVSANRAITQEVLLHGEADKCGKVLVFCSTKRAAQDLCDWLRAPENGSFEAVSFHGDKRQPERDWALNEFRKGTMPILVATDVAQRGLDIPAVTLVLNFDAPSSASEYVHRIGRTARAGATGRAVTFLSGSRDTTIGRAILEVFGRDDQIVSDEFKSYLDGGKFAPAPVAPGLSNIGSSAPAWSGPPKSTLGASKGSSSPQGVRGAPIASSASASASASGTAPASPHAAWSSGRGGVQPAPDASASVSGSSTWSAAAAPSLPPPSQKGKSPETGELAHTSAGWDGVSPTEAATSESEGMRTPRAGADLGGAATEPQQDAIPAEPGYDSGFSPSSPETSSVKPLITLATEPAEPAESEDKPSTLTRDAELVESIAGLEVGNAEGCVKSEDDGAKAAPAREDETAWLENLLGGGARGREGQGCRP</sequence>
<comment type="function">
    <text evidence="11">ATP-dependent RNA helicase required for 60S ribosomal subunit synthesis. Involved in efficient pre-rRNA processing, predominantly at site A3, which is necessary for the normal formation of 25S and 5.8S rRNAs.</text>
</comment>
<feature type="compositionally biased region" description="Low complexity" evidence="14">
    <location>
        <begin position="563"/>
        <end position="583"/>
    </location>
</feature>
<feature type="domain" description="Helicase C-terminal" evidence="16">
    <location>
        <begin position="331"/>
        <end position="483"/>
    </location>
</feature>
<keyword evidence="9 13" id="KW-0067">ATP-binding</keyword>
<dbReference type="InterPro" id="IPR001650">
    <property type="entry name" value="Helicase_C-like"/>
</dbReference>
<dbReference type="InterPro" id="IPR011545">
    <property type="entry name" value="DEAD/DEAH_box_helicase_dom"/>
</dbReference>
<dbReference type="GO" id="GO:0003724">
    <property type="term" value="F:RNA helicase activity"/>
    <property type="evidence" value="ECO:0007669"/>
    <property type="project" value="UniProtKB-EC"/>
</dbReference>
<dbReference type="OrthoDB" id="2529392at2759"/>
<dbReference type="SMART" id="SM00487">
    <property type="entry name" value="DEXDc"/>
    <property type="match status" value="1"/>
</dbReference>
<keyword evidence="7 13" id="KW-0378">Hydrolase</keyword>
<feature type="compositionally biased region" description="Low complexity" evidence="14">
    <location>
        <begin position="530"/>
        <end position="553"/>
    </location>
</feature>